<organism evidence="1 2">
    <name type="scientific">Gordonia phage Syleon</name>
    <dbReference type="NCBI Taxonomy" id="2653718"/>
    <lineage>
        <taxon>Viruses</taxon>
        <taxon>Duplodnaviria</taxon>
        <taxon>Heunggongvirae</taxon>
        <taxon>Uroviricota</taxon>
        <taxon>Caudoviricetes</taxon>
        <taxon>Deeyouvirinae</taxon>
        <taxon>Octobienvirus</taxon>
        <taxon>Octobienvirus syleon</taxon>
    </lineage>
</organism>
<dbReference type="GeneID" id="70081365"/>
<protein>
    <submittedName>
        <fullName evidence="1">Uncharacterized protein</fullName>
    </submittedName>
</protein>
<sequence>MGLAFRGPGLAAGRLSGVCGCGWLGVGVCSLSVARSVCYACLCWQGVWWGLPGVGPRVPRGVPRAGVQSRVCGCGCAHEVAGK</sequence>
<proteinExistence type="predicted"/>
<evidence type="ECO:0000313" key="1">
    <source>
        <dbReference type="EMBL" id="QGH75863.1"/>
    </source>
</evidence>
<gene>
    <name evidence="1" type="primary">140</name>
    <name evidence="1" type="ORF">SEA_SYLEON_140</name>
</gene>
<evidence type="ECO:0000313" key="2">
    <source>
        <dbReference type="Proteomes" id="UP000346466"/>
    </source>
</evidence>
<reference evidence="1 2" key="1">
    <citation type="submission" date="2019-09" db="EMBL/GenBank/DDBJ databases">
        <authorList>
            <person name="Falcon-Lizardi N."/>
            <person name="Rios-Rosa Y."/>
            <person name="Rivera-Cruz A."/>
            <person name="Rivera-Espinal N.S."/>
            <person name="Rodriguez-Cotto F.E."/>
            <person name="Rosa-Flores A.N."/>
            <person name="Rubin M.R."/>
            <person name="Vazquez E."/>
            <person name="Molloy S.D."/>
            <person name="Garlena R.A."/>
            <person name="Russell D.A."/>
            <person name="Pope W.H."/>
            <person name="Jacobs-Sera D."/>
            <person name="Hatfull G.F."/>
        </authorList>
    </citation>
    <scope>NUCLEOTIDE SEQUENCE [LARGE SCALE GENOMIC DNA]</scope>
</reference>
<keyword evidence="2" id="KW-1185">Reference proteome</keyword>
<dbReference type="EMBL" id="MN444870">
    <property type="protein sequence ID" value="QGH75863.1"/>
    <property type="molecule type" value="Genomic_DNA"/>
</dbReference>
<dbReference type="KEGG" id="vg:70081365"/>
<dbReference type="RefSeq" id="YP_010246793.1">
    <property type="nucleotide sequence ID" value="NC_060137.1"/>
</dbReference>
<name>A0A5Q2WGS0_9CAUD</name>
<dbReference type="Proteomes" id="UP000346466">
    <property type="component" value="Segment"/>
</dbReference>
<accession>A0A5Q2WGS0</accession>